<proteinExistence type="predicted"/>
<keyword evidence="5" id="KW-1185">Reference proteome</keyword>
<feature type="signal peptide" evidence="3">
    <location>
        <begin position="1"/>
        <end position="29"/>
    </location>
</feature>
<gene>
    <name evidence="4" type="ORF">NGB36_15895</name>
</gene>
<name>A0ABT1PWJ8_9ACTN</name>
<evidence type="ECO:0000256" key="3">
    <source>
        <dbReference type="SAM" id="SignalP"/>
    </source>
</evidence>
<feature type="transmembrane region" description="Helical" evidence="2">
    <location>
        <begin position="172"/>
        <end position="189"/>
    </location>
</feature>
<evidence type="ECO:0008006" key="6">
    <source>
        <dbReference type="Google" id="ProtNLM"/>
    </source>
</evidence>
<reference evidence="4" key="1">
    <citation type="submission" date="2022-06" db="EMBL/GenBank/DDBJ databases">
        <title>Draft genome sequence of Streptomyces sp. RB6PN25 isolated from peat swamp forest in Thailand.</title>
        <authorList>
            <person name="Duangmal K."/>
            <person name="Klaysubun C."/>
        </authorList>
    </citation>
    <scope>NUCLEOTIDE SEQUENCE</scope>
    <source>
        <strain evidence="4">RB6PN25</strain>
    </source>
</reference>
<evidence type="ECO:0000256" key="1">
    <source>
        <dbReference type="SAM" id="MobiDB-lite"/>
    </source>
</evidence>
<keyword evidence="2" id="KW-0472">Membrane</keyword>
<feature type="compositionally biased region" description="Low complexity" evidence="1">
    <location>
        <begin position="129"/>
        <end position="152"/>
    </location>
</feature>
<feature type="chain" id="PRO_5045838879" description="Gram-positive cocci surface proteins LPxTG domain-containing protein" evidence="3">
    <location>
        <begin position="30"/>
        <end position="197"/>
    </location>
</feature>
<organism evidence="4 5">
    <name type="scientific">Streptomyces humicola</name>
    <dbReference type="NCBI Taxonomy" id="2953240"/>
    <lineage>
        <taxon>Bacteria</taxon>
        <taxon>Bacillati</taxon>
        <taxon>Actinomycetota</taxon>
        <taxon>Actinomycetes</taxon>
        <taxon>Kitasatosporales</taxon>
        <taxon>Streptomycetaceae</taxon>
        <taxon>Streptomyces</taxon>
    </lineage>
</organism>
<keyword evidence="2" id="KW-1133">Transmembrane helix</keyword>
<evidence type="ECO:0000313" key="5">
    <source>
        <dbReference type="Proteomes" id="UP001057702"/>
    </source>
</evidence>
<keyword evidence="2" id="KW-0812">Transmembrane</keyword>
<protein>
    <recommendedName>
        <fullName evidence="6">Gram-positive cocci surface proteins LPxTG domain-containing protein</fullName>
    </recommendedName>
</protein>
<evidence type="ECO:0000256" key="2">
    <source>
        <dbReference type="SAM" id="Phobius"/>
    </source>
</evidence>
<dbReference type="RefSeq" id="WP_255920957.1">
    <property type="nucleotide sequence ID" value="NZ_JANFNG010000011.1"/>
</dbReference>
<dbReference type="EMBL" id="JANFNG010000011">
    <property type="protein sequence ID" value="MCQ4082048.1"/>
    <property type="molecule type" value="Genomic_DNA"/>
</dbReference>
<dbReference type="Proteomes" id="UP001057702">
    <property type="component" value="Unassembled WGS sequence"/>
</dbReference>
<evidence type="ECO:0000313" key="4">
    <source>
        <dbReference type="EMBL" id="MCQ4082048.1"/>
    </source>
</evidence>
<keyword evidence="3" id="KW-0732">Signal</keyword>
<accession>A0ABT1PWJ8</accession>
<feature type="region of interest" description="Disordered" evidence="1">
    <location>
        <begin position="129"/>
        <end position="159"/>
    </location>
</feature>
<sequence>MRTAGIARVGAMAAVTGAALVITTPPASAVEGGQVIVSPSNARPGQAVRITATGCITTSSTTSSTAVSRAYSNAFPTISLQAYKGGTPGAVTGTGTVFSSVKPGTYKVNVACDVNSGVSATATLTVMRSGSSPGPSASASAMPMPTTKPAAPRGSARTGLGGGITHPDGGEVAFGTALMAGALATGFVIRRRAGRKG</sequence>
<comment type="caution">
    <text evidence="4">The sequence shown here is derived from an EMBL/GenBank/DDBJ whole genome shotgun (WGS) entry which is preliminary data.</text>
</comment>